<evidence type="ECO:0000313" key="4">
    <source>
        <dbReference type="Proteomes" id="UP000011747"/>
    </source>
</evidence>
<protein>
    <submittedName>
        <fullName evidence="3">Stage III sporulation protein AE</fullName>
    </submittedName>
</protein>
<accession>G9QPK8</accession>
<keyword evidence="1" id="KW-1133">Transmembrane helix</keyword>
<evidence type="ECO:0000256" key="1">
    <source>
        <dbReference type="SAM" id="Phobius"/>
    </source>
</evidence>
<feature type="transmembrane region" description="Helical" evidence="1">
    <location>
        <begin position="137"/>
        <end position="158"/>
    </location>
</feature>
<feature type="transmembrane region" description="Helical" evidence="1">
    <location>
        <begin position="208"/>
        <end position="230"/>
    </location>
</feature>
<dbReference type="RefSeq" id="WP_003355301.1">
    <property type="nucleotide sequence ID" value="NZ_JH414764.1"/>
</dbReference>
<sequence>MRVYSMLFVFALYSFAFSGTVVHAEGSSDSREHPSQKEMVQTQLENLGVDELMQYWKEVVNEYGGYLPESQTGSLMDYLKGEKQFSIQAWFSAIVKFSIQEVLKSGKLLGSLIVLTVLCALLQSLQNAFEQGTVSKVAYAVVFMVLIVIALNSFHIAIQYSKESIERMTHFSLAFIPLLLALIAASGGAVSAAFFHPVMIFLMNTSGLFIQNIVFPLLFLSVVVSMVSLFSKEYKATQLASLLRNWSIGLLGILMAVFLGVVSVQGTATAVTDGLAVRTAKFVTGNFVPVIGRMLTETADTVISASVLLKNTVGIAGMAIILIIAAFPAVKILLIALIYKVAAAVLQPIGAGPVITCLDIMSKSILYVFAALAIVSIMFFLCITIIVTAGNITMMMR</sequence>
<dbReference type="Proteomes" id="UP000011747">
    <property type="component" value="Unassembled WGS sequence"/>
</dbReference>
<keyword evidence="1" id="KW-0812">Transmembrane</keyword>
<keyword evidence="2" id="KW-0732">Signal</keyword>
<comment type="caution">
    <text evidence="3">The sequence shown here is derived from an EMBL/GenBank/DDBJ whole genome shotgun (WGS) entry which is preliminary data.</text>
</comment>
<dbReference type="Pfam" id="PF09546">
    <property type="entry name" value="Spore_III_AE"/>
    <property type="match status" value="1"/>
</dbReference>
<dbReference type="EMBL" id="ACWF01000156">
    <property type="protein sequence ID" value="EHL73649.1"/>
    <property type="molecule type" value="Genomic_DNA"/>
</dbReference>
<organism evidence="3 4">
    <name type="scientific">Bacillus smithii 7_3_47FAA</name>
    <dbReference type="NCBI Taxonomy" id="665952"/>
    <lineage>
        <taxon>Bacteria</taxon>
        <taxon>Bacillati</taxon>
        <taxon>Bacillota</taxon>
        <taxon>Bacilli</taxon>
        <taxon>Bacillales</taxon>
        <taxon>Bacillaceae</taxon>
        <taxon>Bacillus</taxon>
    </lineage>
</organism>
<dbReference type="PATRIC" id="fig|665952.3.peg.3109"/>
<dbReference type="InterPro" id="IPR014194">
    <property type="entry name" value="Spore_III_AE"/>
</dbReference>
<feature type="transmembrane region" description="Helical" evidence="1">
    <location>
        <begin position="313"/>
        <end position="334"/>
    </location>
</feature>
<feature type="chain" id="PRO_5003526216" evidence="2">
    <location>
        <begin position="25"/>
        <end position="397"/>
    </location>
</feature>
<gene>
    <name evidence="3" type="ORF">HMPREF1015_00225</name>
</gene>
<proteinExistence type="predicted"/>
<keyword evidence="1" id="KW-0472">Membrane</keyword>
<dbReference type="NCBIfam" id="TIGR02829">
    <property type="entry name" value="spore_III_AE"/>
    <property type="match status" value="1"/>
</dbReference>
<feature type="transmembrane region" description="Helical" evidence="1">
    <location>
        <begin position="108"/>
        <end position="125"/>
    </location>
</feature>
<reference evidence="3 4" key="1">
    <citation type="submission" date="2011-09" db="EMBL/GenBank/DDBJ databases">
        <title>The Genome Sequence of Bacillus smithii 7_3_47FAA.</title>
        <authorList>
            <consortium name="The Broad Institute Genome Sequencing Platform"/>
            <person name="Earl A."/>
            <person name="Ward D."/>
            <person name="Feldgarden M."/>
            <person name="Gevers D."/>
            <person name="Daigneault M."/>
            <person name="Strauss J."/>
            <person name="Allen-Vercoe E."/>
            <person name="Young S.K."/>
            <person name="Zeng Q."/>
            <person name="Gargeya S."/>
            <person name="Fitzgerald M."/>
            <person name="Haas B."/>
            <person name="Abouelleil A."/>
            <person name="Alvarado L."/>
            <person name="Arachchi H.M."/>
            <person name="Berlin A."/>
            <person name="Brown A."/>
            <person name="Chapman S.B."/>
            <person name="Chen Z."/>
            <person name="Dunbar C."/>
            <person name="Freedman E."/>
            <person name="Gearin G."/>
            <person name="Goldberg J."/>
            <person name="Griggs A."/>
            <person name="Gujja S."/>
            <person name="Heiman D."/>
            <person name="Howarth C."/>
            <person name="Larson L."/>
            <person name="Lui A."/>
            <person name="MacDonald P.J.P."/>
            <person name="Montmayeur A."/>
            <person name="Murphy C."/>
            <person name="Neiman D."/>
            <person name="Pearson M."/>
            <person name="Priest M."/>
            <person name="Roberts A."/>
            <person name="Saif S."/>
            <person name="Shea T."/>
            <person name="Shenoy N."/>
            <person name="Sisk P."/>
            <person name="Stolte C."/>
            <person name="Sykes S."/>
            <person name="Wortman J."/>
            <person name="Nusbaum C."/>
            <person name="Birren B."/>
        </authorList>
    </citation>
    <scope>NUCLEOTIDE SEQUENCE [LARGE SCALE GENOMIC DNA]</scope>
    <source>
        <strain evidence="3 4">7_3_47FAA</strain>
    </source>
</reference>
<evidence type="ECO:0000256" key="2">
    <source>
        <dbReference type="SAM" id="SignalP"/>
    </source>
</evidence>
<dbReference type="AlphaFoldDB" id="G9QPK8"/>
<keyword evidence="4" id="KW-1185">Reference proteome</keyword>
<feature type="transmembrane region" description="Helical" evidence="1">
    <location>
        <begin position="367"/>
        <end position="392"/>
    </location>
</feature>
<dbReference type="HOGENOM" id="CLU_046838_1_1_9"/>
<name>G9QPK8_9BACI</name>
<feature type="transmembrane region" description="Helical" evidence="1">
    <location>
        <begin position="242"/>
        <end position="264"/>
    </location>
</feature>
<evidence type="ECO:0000313" key="3">
    <source>
        <dbReference type="EMBL" id="EHL73649.1"/>
    </source>
</evidence>
<feature type="transmembrane region" description="Helical" evidence="1">
    <location>
        <begin position="170"/>
        <end position="196"/>
    </location>
</feature>
<feature type="signal peptide" evidence="2">
    <location>
        <begin position="1"/>
        <end position="24"/>
    </location>
</feature>